<keyword evidence="2" id="KW-1133">Transmembrane helix</keyword>
<accession>A0A318JGD7</accession>
<organism evidence="3 4">
    <name type="scientific">Aquitalea magnusonii</name>
    <dbReference type="NCBI Taxonomy" id="332411"/>
    <lineage>
        <taxon>Bacteria</taxon>
        <taxon>Pseudomonadati</taxon>
        <taxon>Pseudomonadota</taxon>
        <taxon>Betaproteobacteria</taxon>
        <taxon>Neisseriales</taxon>
        <taxon>Chromobacteriaceae</taxon>
        <taxon>Aquitalea</taxon>
    </lineage>
</organism>
<dbReference type="OrthoDB" id="5298497at2"/>
<evidence type="ECO:0000256" key="2">
    <source>
        <dbReference type="SAM" id="Phobius"/>
    </source>
</evidence>
<evidence type="ECO:0000313" key="3">
    <source>
        <dbReference type="EMBL" id="PXX49440.1"/>
    </source>
</evidence>
<dbReference type="RefSeq" id="WP_110313116.1">
    <property type="nucleotide sequence ID" value="NZ_QJKC01000004.1"/>
</dbReference>
<evidence type="ECO:0000256" key="1">
    <source>
        <dbReference type="SAM" id="MobiDB-lite"/>
    </source>
</evidence>
<dbReference type="Proteomes" id="UP000248395">
    <property type="component" value="Unassembled WGS sequence"/>
</dbReference>
<keyword evidence="2" id="KW-0812">Transmembrane</keyword>
<dbReference type="PANTHER" id="PTHR34351:SF1">
    <property type="entry name" value="SLR1927 PROTEIN"/>
    <property type="match status" value="1"/>
</dbReference>
<feature type="transmembrane region" description="Helical" evidence="2">
    <location>
        <begin position="29"/>
        <end position="51"/>
    </location>
</feature>
<gene>
    <name evidence="3" type="ORF">DFR38_10480</name>
</gene>
<evidence type="ECO:0000313" key="4">
    <source>
        <dbReference type="Proteomes" id="UP000248395"/>
    </source>
</evidence>
<dbReference type="PANTHER" id="PTHR34351">
    <property type="entry name" value="SLR1927 PROTEIN-RELATED"/>
    <property type="match status" value="1"/>
</dbReference>
<name>A0A318JGD7_9NEIS</name>
<dbReference type="AlphaFoldDB" id="A0A318JGD7"/>
<feature type="transmembrane region" description="Helical" evidence="2">
    <location>
        <begin position="57"/>
        <end position="78"/>
    </location>
</feature>
<feature type="region of interest" description="Disordered" evidence="1">
    <location>
        <begin position="190"/>
        <end position="210"/>
    </location>
</feature>
<reference evidence="3 4" key="1">
    <citation type="submission" date="2018-05" db="EMBL/GenBank/DDBJ databases">
        <title>Genomic Encyclopedia of Type Strains, Phase IV (KMG-IV): sequencing the most valuable type-strain genomes for metagenomic binning, comparative biology and taxonomic classification.</title>
        <authorList>
            <person name="Goeker M."/>
        </authorList>
    </citation>
    <scope>NUCLEOTIDE SEQUENCE [LARGE SCALE GENOMIC DNA]</scope>
    <source>
        <strain evidence="3 4">DSM 25134</strain>
    </source>
</reference>
<protein>
    <submittedName>
        <fullName evidence="3">Uncharacterized protein (DUF58 family)</fullName>
    </submittedName>
</protein>
<keyword evidence="2" id="KW-0472">Membrane</keyword>
<sequence>MLLFRKSLQRWLLGRLPLQRAGRLGQKRIYLLPTRFGLLLLLVALAVWVGALNYAVSLAYALAFWIIGLMLVAVLMAYRQLSGLSWTVLPGEGVFVGQHADCRIRLDNDSALARRLQLRAGQEGEPLSCLLAAGSSQSLALPLLLARRGRHAYPALQLWSTAPFGLMRAFAWLRPDGHVLAYPLPVPDRERNDLHSEQGSGRQSGDDEEDFSHLAEYRQGDTPRQIAWSVLARRDVLVSKRFASQPRGQSIRQLAWQDYPATVDVESRLSRLCWRVQQCEKAGQHYRLHLPGVLIEPQPQQRELALAALAEFQLPS</sequence>
<comment type="caution">
    <text evidence="3">The sequence shown here is derived from an EMBL/GenBank/DDBJ whole genome shotgun (WGS) entry which is preliminary data.</text>
</comment>
<proteinExistence type="predicted"/>
<dbReference type="EMBL" id="QJKC01000004">
    <property type="protein sequence ID" value="PXX49440.1"/>
    <property type="molecule type" value="Genomic_DNA"/>
</dbReference>
<keyword evidence="4" id="KW-1185">Reference proteome</keyword>